<comment type="caution">
    <text evidence="7">The sequence shown here is derived from an EMBL/GenBank/DDBJ whole genome shotgun (WGS) entry which is preliminary data.</text>
</comment>
<evidence type="ECO:0000313" key="8">
    <source>
        <dbReference type="Proteomes" id="UP000196258"/>
    </source>
</evidence>
<evidence type="ECO:0000256" key="5">
    <source>
        <dbReference type="RuleBase" id="RU367021"/>
    </source>
</evidence>
<proteinExistence type="inferred from homology"/>
<dbReference type="Pfam" id="PF12464">
    <property type="entry name" value="Mac"/>
    <property type="match status" value="1"/>
</dbReference>
<reference evidence="8" key="1">
    <citation type="submission" date="2017-04" db="EMBL/GenBank/DDBJ databases">
        <title>Function of individual gut microbiota members based on whole genome sequencing of pure cultures obtained from chicken caecum.</title>
        <authorList>
            <person name="Medvecky M."/>
            <person name="Cejkova D."/>
            <person name="Polansky O."/>
            <person name="Karasova D."/>
            <person name="Kubasova T."/>
            <person name="Cizek A."/>
            <person name="Rychlik I."/>
        </authorList>
    </citation>
    <scope>NUCLEOTIDE SEQUENCE [LARGE SCALE GENOMIC DNA]</scope>
    <source>
        <strain evidence="8">An149</strain>
    </source>
</reference>
<dbReference type="EMBL" id="NFLB01000005">
    <property type="protein sequence ID" value="OUQ05518.1"/>
    <property type="molecule type" value="Genomic_DNA"/>
</dbReference>
<dbReference type="RefSeq" id="WP_087255960.1">
    <property type="nucleotide sequence ID" value="NZ_NFLB01000005.1"/>
</dbReference>
<feature type="domain" description="Maltose/galactoside acetyltransferase" evidence="6">
    <location>
        <begin position="4"/>
        <end position="58"/>
    </location>
</feature>
<dbReference type="InterPro" id="IPR001451">
    <property type="entry name" value="Hexapep"/>
</dbReference>
<evidence type="ECO:0000313" key="7">
    <source>
        <dbReference type="EMBL" id="OUQ05518.1"/>
    </source>
</evidence>
<dbReference type="SUPFAM" id="SSF51161">
    <property type="entry name" value="Trimeric LpxA-like enzymes"/>
    <property type="match status" value="1"/>
</dbReference>
<dbReference type="InterPro" id="IPR039369">
    <property type="entry name" value="LacA-like"/>
</dbReference>
<gene>
    <name evidence="7" type="ORF">B5E91_05735</name>
</gene>
<dbReference type="InterPro" id="IPR011004">
    <property type="entry name" value="Trimer_LpxA-like_sf"/>
</dbReference>
<evidence type="ECO:0000256" key="3">
    <source>
        <dbReference type="ARBA" id="ARBA00022737"/>
    </source>
</evidence>
<name>A0A1Y4QJT8_9FIRM</name>
<accession>A0A1Y4QJT8</accession>
<comment type="similarity">
    <text evidence="1 5">Belongs to the transferase hexapeptide repeat family.</text>
</comment>
<dbReference type="Gene3D" id="2.160.10.10">
    <property type="entry name" value="Hexapeptide repeat proteins"/>
    <property type="match status" value="1"/>
</dbReference>
<protein>
    <recommendedName>
        <fullName evidence="5">Acetyltransferase</fullName>
        <ecNumber evidence="5">2.3.1.-</ecNumber>
    </recommendedName>
</protein>
<dbReference type="SMART" id="SM01266">
    <property type="entry name" value="Mac"/>
    <property type="match status" value="1"/>
</dbReference>
<dbReference type="FunFam" id="2.160.10.10:FF:000008">
    <property type="entry name" value="Maltose O-acetyltransferase"/>
    <property type="match status" value="1"/>
</dbReference>
<dbReference type="AlphaFoldDB" id="A0A1Y4QJT8"/>
<dbReference type="PANTHER" id="PTHR43017:SF1">
    <property type="entry name" value="ACETYLTRANSFERASE YJL218W-RELATED"/>
    <property type="match status" value="1"/>
</dbReference>
<keyword evidence="3" id="KW-0677">Repeat</keyword>
<keyword evidence="2 5" id="KW-0808">Transferase</keyword>
<dbReference type="InterPro" id="IPR024688">
    <property type="entry name" value="Mac_dom"/>
</dbReference>
<sequence length="184" mass="20238">MNEREKMLLGKWYDATDQELVKQRLNAKDLCFELNQIKPSNLEKRNSIINKLLGYQPDNLELLSPFTCDYGNNIVLGKNVFINSNCYFMDGAKITVGDNVFIGPSCGFYTANHPLDYQTRNQGIEQALPILIGNNVWLGGNVIVLPGVEIGDGCVIGAGSVVTKDIEANSVATGIPCNIIKKIE</sequence>
<dbReference type="PANTHER" id="PTHR43017">
    <property type="entry name" value="GALACTOSIDE O-ACETYLTRANSFERASE"/>
    <property type="match status" value="1"/>
</dbReference>
<evidence type="ECO:0000256" key="4">
    <source>
        <dbReference type="ARBA" id="ARBA00023315"/>
    </source>
</evidence>
<dbReference type="GO" id="GO:0008870">
    <property type="term" value="F:galactoside O-acetyltransferase activity"/>
    <property type="evidence" value="ECO:0007669"/>
    <property type="project" value="TreeGrafter"/>
</dbReference>
<dbReference type="Proteomes" id="UP000196258">
    <property type="component" value="Unassembled WGS sequence"/>
</dbReference>
<organism evidence="7 8">
    <name type="scientific">Thomasclavelia spiroformis</name>
    <dbReference type="NCBI Taxonomy" id="29348"/>
    <lineage>
        <taxon>Bacteria</taxon>
        <taxon>Bacillati</taxon>
        <taxon>Bacillota</taxon>
        <taxon>Erysipelotrichia</taxon>
        <taxon>Erysipelotrichales</taxon>
        <taxon>Coprobacillaceae</taxon>
        <taxon>Thomasclavelia</taxon>
    </lineage>
</organism>
<dbReference type="CDD" id="cd03357">
    <property type="entry name" value="LbH_MAT_GAT"/>
    <property type="match status" value="1"/>
</dbReference>
<evidence type="ECO:0000256" key="1">
    <source>
        <dbReference type="ARBA" id="ARBA00007274"/>
    </source>
</evidence>
<dbReference type="EC" id="2.3.1.-" evidence="5"/>
<evidence type="ECO:0000256" key="2">
    <source>
        <dbReference type="ARBA" id="ARBA00022679"/>
    </source>
</evidence>
<keyword evidence="4 5" id="KW-0012">Acyltransferase</keyword>
<evidence type="ECO:0000259" key="6">
    <source>
        <dbReference type="SMART" id="SM01266"/>
    </source>
</evidence>
<dbReference type="Pfam" id="PF00132">
    <property type="entry name" value="Hexapep"/>
    <property type="match status" value="1"/>
</dbReference>